<dbReference type="SUPFAM" id="SSF57701">
    <property type="entry name" value="Zn2/Cys6 DNA-binding domain"/>
    <property type="match status" value="1"/>
</dbReference>
<dbReference type="PANTHER" id="PTHR47171">
    <property type="entry name" value="FARA-RELATED"/>
    <property type="match status" value="1"/>
</dbReference>
<feature type="region of interest" description="Disordered" evidence="7">
    <location>
        <begin position="1"/>
        <end position="22"/>
    </location>
</feature>
<dbReference type="GO" id="GO:0006351">
    <property type="term" value="P:DNA-templated transcription"/>
    <property type="evidence" value="ECO:0007669"/>
    <property type="project" value="InterPro"/>
</dbReference>
<feature type="region of interest" description="Disordered" evidence="7">
    <location>
        <begin position="131"/>
        <end position="157"/>
    </location>
</feature>
<evidence type="ECO:0000256" key="3">
    <source>
        <dbReference type="ARBA" id="ARBA00023015"/>
    </source>
</evidence>
<keyword evidence="3" id="KW-0805">Transcription regulation</keyword>
<gene>
    <name evidence="9" type="ORF">FE257_004896</name>
</gene>
<accession>A0AAD4CAK9</accession>
<dbReference type="PANTHER" id="PTHR47171:SF5">
    <property type="entry name" value="ZN(II)2CYS6 TRANSCRIPTION FACTOR (EUROFUNG)"/>
    <property type="match status" value="1"/>
</dbReference>
<keyword evidence="10" id="KW-1185">Reference proteome</keyword>
<dbReference type="EMBL" id="VCAU01000203">
    <property type="protein sequence ID" value="KAF9882915.1"/>
    <property type="molecule type" value="Genomic_DNA"/>
</dbReference>
<evidence type="ECO:0000256" key="1">
    <source>
        <dbReference type="ARBA" id="ARBA00022723"/>
    </source>
</evidence>
<name>A0AAD4CAK9_ASPNN</name>
<organism evidence="9 10">
    <name type="scientific">Aspergillus nanangensis</name>
    <dbReference type="NCBI Taxonomy" id="2582783"/>
    <lineage>
        <taxon>Eukaryota</taxon>
        <taxon>Fungi</taxon>
        <taxon>Dikarya</taxon>
        <taxon>Ascomycota</taxon>
        <taxon>Pezizomycotina</taxon>
        <taxon>Eurotiomycetes</taxon>
        <taxon>Eurotiomycetidae</taxon>
        <taxon>Eurotiales</taxon>
        <taxon>Aspergillaceae</taxon>
        <taxon>Aspergillus</taxon>
        <taxon>Aspergillus subgen. Circumdati</taxon>
    </lineage>
</organism>
<dbReference type="InterPro" id="IPR001138">
    <property type="entry name" value="Zn2Cys6_DnaBD"/>
</dbReference>
<keyword evidence="1" id="KW-0479">Metal-binding</keyword>
<feature type="compositionally biased region" description="Polar residues" evidence="7">
    <location>
        <begin position="83"/>
        <end position="92"/>
    </location>
</feature>
<evidence type="ECO:0000256" key="7">
    <source>
        <dbReference type="SAM" id="MobiDB-lite"/>
    </source>
</evidence>
<dbReference type="Pfam" id="PF00172">
    <property type="entry name" value="Zn_clus"/>
    <property type="match status" value="1"/>
</dbReference>
<protein>
    <recommendedName>
        <fullName evidence="8">Zn(2)-C6 fungal-type domain-containing protein</fullName>
    </recommendedName>
</protein>
<evidence type="ECO:0000256" key="2">
    <source>
        <dbReference type="ARBA" id="ARBA00022833"/>
    </source>
</evidence>
<reference evidence="9" key="1">
    <citation type="journal article" date="2019" name="Beilstein J. Org. Chem.">
        <title>Nanangenines: drimane sesquiterpenoids as the dominant metabolite cohort of a novel Australian fungus, Aspergillus nanangensis.</title>
        <authorList>
            <person name="Lacey H.J."/>
            <person name="Gilchrist C.L.M."/>
            <person name="Crombie A."/>
            <person name="Kalaitzis J.A."/>
            <person name="Vuong D."/>
            <person name="Rutledge P.J."/>
            <person name="Turner P."/>
            <person name="Pitt J.I."/>
            <person name="Lacey E."/>
            <person name="Chooi Y.H."/>
            <person name="Piggott A.M."/>
        </authorList>
    </citation>
    <scope>NUCLEOTIDE SEQUENCE</scope>
    <source>
        <strain evidence="9">MST-FP2251</strain>
    </source>
</reference>
<evidence type="ECO:0000256" key="4">
    <source>
        <dbReference type="ARBA" id="ARBA00023125"/>
    </source>
</evidence>
<feature type="compositionally biased region" description="Low complexity" evidence="7">
    <location>
        <begin position="135"/>
        <end position="147"/>
    </location>
</feature>
<feature type="region of interest" description="Disordered" evidence="7">
    <location>
        <begin position="61"/>
        <end position="92"/>
    </location>
</feature>
<dbReference type="GO" id="GO:0009893">
    <property type="term" value="P:positive regulation of metabolic process"/>
    <property type="evidence" value="ECO:0007669"/>
    <property type="project" value="UniProtKB-ARBA"/>
</dbReference>
<evidence type="ECO:0000313" key="9">
    <source>
        <dbReference type="EMBL" id="KAF9882915.1"/>
    </source>
</evidence>
<evidence type="ECO:0000313" key="10">
    <source>
        <dbReference type="Proteomes" id="UP001194746"/>
    </source>
</evidence>
<dbReference type="GO" id="GO:0008270">
    <property type="term" value="F:zinc ion binding"/>
    <property type="evidence" value="ECO:0007669"/>
    <property type="project" value="InterPro"/>
</dbReference>
<evidence type="ECO:0000256" key="6">
    <source>
        <dbReference type="ARBA" id="ARBA00023242"/>
    </source>
</evidence>
<reference evidence="9" key="2">
    <citation type="submission" date="2020-02" db="EMBL/GenBank/DDBJ databases">
        <authorList>
            <person name="Gilchrist C.L.M."/>
            <person name="Chooi Y.-H."/>
        </authorList>
    </citation>
    <scope>NUCLEOTIDE SEQUENCE</scope>
    <source>
        <strain evidence="9">MST-FP2251</strain>
    </source>
</reference>
<evidence type="ECO:0000259" key="8">
    <source>
        <dbReference type="PROSITE" id="PS50048"/>
    </source>
</evidence>
<keyword evidence="2" id="KW-0862">Zinc</keyword>
<dbReference type="InterPro" id="IPR007219">
    <property type="entry name" value="XnlR_reg_dom"/>
</dbReference>
<feature type="domain" description="Zn(2)-C6 fungal-type" evidence="8">
    <location>
        <begin position="32"/>
        <end position="65"/>
    </location>
</feature>
<keyword evidence="6" id="KW-0539">Nucleus</keyword>
<dbReference type="AlphaFoldDB" id="A0AAD4CAK9"/>
<sequence>MAEPGNFQAAGNRDKARQAAGTAKIRRRARLVCLRCNEKKIKCDLDSQPRADSSCLNCVQAGSECRPRPSNRNAHRRRRPNTLPLSDSHTVSVSNAVEPSLNASFGVPCFNTTQAPDPVIAAVDVTNVLQPHHAGSLSSPGSQQSGSHHTPPQPALPLANQARDVEFGGGVPDMLMDGLADQTVSHPANCAEASYLGESGYMPVFSHVRGSSKTPVTQPFHVDIRYSISPLPPTLYESYADAYFRNCYCFCPVLDKDMLQAPQYGGSILLQQSLALVGSVVRASLVYHDDPSSHYDRARLLLHLGAETHPLTVLISVMLFYWWNTSPPNVVSMNGPWWWTGVAIRQAQELGLHCELKASQPPRAGESVGLRRRIFWTLFGRPYTINPRDCDVHPPSTSDFPDPSNPQALIFVQWVSLCSIVGRVGDHLRLPKQTTHTTERLLDELTTWVHALPPSLQLPFSDFPTARFDRPVFQLHLPYLSCITLLYLEKTKGRIPIAHSAAILAASYTARIFEDFLARGSLSFLQGMAGWHISMALLALLHARQVKALEDAIQVPFHVLRVALKEMAKRWPSAKMYDNGVDKLLATQQQLPLPAPGPVDVSSSEGGSGQRMGSSTMRAGGGGGAPLPDIIPTPPMLRVVHRSESEQPPPLTGEGKSEELVRFFPGATKNSSPIFELLLSSDREPTLVPESDVDPSDDSGLLFFGLFDDLANFDPSMPYDHPADLRNIWETNLAEGGFGL</sequence>
<dbReference type="Pfam" id="PF04082">
    <property type="entry name" value="Fungal_trans"/>
    <property type="match status" value="1"/>
</dbReference>
<dbReference type="GO" id="GO:0003677">
    <property type="term" value="F:DNA binding"/>
    <property type="evidence" value="ECO:0007669"/>
    <property type="project" value="UniProtKB-KW"/>
</dbReference>
<dbReference type="CDD" id="cd00067">
    <property type="entry name" value="GAL4"/>
    <property type="match status" value="1"/>
</dbReference>
<dbReference type="InterPro" id="IPR052073">
    <property type="entry name" value="Amide_Lactam_Regulators"/>
</dbReference>
<dbReference type="GO" id="GO:0000981">
    <property type="term" value="F:DNA-binding transcription factor activity, RNA polymerase II-specific"/>
    <property type="evidence" value="ECO:0007669"/>
    <property type="project" value="InterPro"/>
</dbReference>
<dbReference type="Proteomes" id="UP001194746">
    <property type="component" value="Unassembled WGS sequence"/>
</dbReference>
<keyword evidence="4" id="KW-0238">DNA-binding</keyword>
<dbReference type="SMART" id="SM00906">
    <property type="entry name" value="Fungal_trans"/>
    <property type="match status" value="1"/>
</dbReference>
<feature type="region of interest" description="Disordered" evidence="7">
    <location>
        <begin position="592"/>
        <end position="629"/>
    </location>
</feature>
<dbReference type="CDD" id="cd12148">
    <property type="entry name" value="fungal_TF_MHR"/>
    <property type="match status" value="1"/>
</dbReference>
<comment type="caution">
    <text evidence="9">The sequence shown here is derived from an EMBL/GenBank/DDBJ whole genome shotgun (WGS) entry which is preliminary data.</text>
</comment>
<evidence type="ECO:0000256" key="5">
    <source>
        <dbReference type="ARBA" id="ARBA00023163"/>
    </source>
</evidence>
<dbReference type="Gene3D" id="4.10.240.10">
    <property type="entry name" value="Zn(2)-C6 fungal-type DNA-binding domain"/>
    <property type="match status" value="1"/>
</dbReference>
<dbReference type="PROSITE" id="PS50048">
    <property type="entry name" value="ZN2_CY6_FUNGAL_2"/>
    <property type="match status" value="1"/>
</dbReference>
<dbReference type="InterPro" id="IPR036864">
    <property type="entry name" value="Zn2-C6_fun-type_DNA-bd_sf"/>
</dbReference>
<keyword evidence="5" id="KW-0804">Transcription</keyword>
<proteinExistence type="predicted"/>